<dbReference type="Proteomes" id="UP001472978">
    <property type="component" value="Unassembled WGS sequence"/>
</dbReference>
<dbReference type="RefSeq" id="WP_349757300.1">
    <property type="nucleotide sequence ID" value="NZ_JBEGCI010000003.1"/>
</dbReference>
<dbReference type="InterPro" id="IPR010158">
    <property type="entry name" value="Amidase_Cbmase"/>
</dbReference>
<dbReference type="Gene3D" id="3.30.70.360">
    <property type="match status" value="1"/>
</dbReference>
<comment type="caution">
    <text evidence="4">The sequence shown here is derived from an EMBL/GenBank/DDBJ whole genome shotgun (WGS) entry which is preliminary data.</text>
</comment>
<dbReference type="SUPFAM" id="SSF55031">
    <property type="entry name" value="Bacterial exopeptidase dimerisation domain"/>
    <property type="match status" value="1"/>
</dbReference>
<dbReference type="InterPro" id="IPR002933">
    <property type="entry name" value="Peptidase_M20"/>
</dbReference>
<proteinExistence type="inferred from homology"/>
<gene>
    <name evidence="4" type="ORF">ABE957_03500</name>
</gene>
<dbReference type="PANTHER" id="PTHR32494">
    <property type="entry name" value="ALLANTOATE DEIMINASE-RELATED"/>
    <property type="match status" value="1"/>
</dbReference>
<dbReference type="NCBIfam" id="NF006769">
    <property type="entry name" value="PRK09290.1-3"/>
    <property type="match status" value="1"/>
</dbReference>
<dbReference type="Pfam" id="PF07687">
    <property type="entry name" value="M20_dimer"/>
    <property type="match status" value="1"/>
</dbReference>
<reference evidence="4 5" key="1">
    <citation type="submission" date="2024-05" db="EMBL/GenBank/DDBJ databases">
        <title>Halomonas sp. CS7 16S ribosomal RNA gene Genome sequencing and assembly.</title>
        <authorList>
            <person name="Yook S."/>
        </authorList>
    </citation>
    <scope>NUCLEOTIDE SEQUENCE [LARGE SCALE GENOMIC DNA]</scope>
    <source>
        <strain evidence="4 5">CS7</strain>
    </source>
</reference>
<dbReference type="NCBIfam" id="NF009527">
    <property type="entry name" value="PRK12891.1"/>
    <property type="match status" value="1"/>
</dbReference>
<feature type="domain" description="Peptidase M20 dimerisation" evidence="3">
    <location>
        <begin position="209"/>
        <end position="311"/>
    </location>
</feature>
<evidence type="ECO:0000313" key="4">
    <source>
        <dbReference type="EMBL" id="MEQ6887743.1"/>
    </source>
</evidence>
<protein>
    <submittedName>
        <fullName evidence="4">Zn-dependent hydrolase</fullName>
    </submittedName>
</protein>
<sequence length="414" mass="44627">MTRLCTNARRLWQRIMTMAEIGETPAGGCCRVALTDEDRQGRDLFLEWCREAGCEVRIDRLGNLFVRRPGTDPQRLPVACGSHLDTQPRGGRFDGVYGVLAGLEVIETLNDNGIRTRSPLEVCVWTNEEGARFTPPMLASGVHAGVYPLEYALARQDEAGITLGEALEEIGYAGEQACGSHRLGAFLEAHIEQGPILERHRQTIGVVTGVQGSRWYRLTLLGQDAHTGSTPMPGRRDALVAAARLILAVRGIAEEHAPEAVATVGHLENTPNSHNTIPGRVTLTIDMRHPRAEGLETMEAALRQAVERTSAEEAIDYEFSRIMDTAPVGFDDGCVEAIEEGARALGHAHRRMVSGAGHDACHIARVAPTAMLFVPCAGGLSHNEAESAEPEDLAAGADVLLHALLRLAEPVGAS</sequence>
<name>A0ABV1N1Z4_9GAMM</name>
<dbReference type="InterPro" id="IPR011650">
    <property type="entry name" value="Peptidase_M20_dimer"/>
</dbReference>
<dbReference type="PIRSF" id="PIRSF001235">
    <property type="entry name" value="Amidase_carbamoylase"/>
    <property type="match status" value="1"/>
</dbReference>
<dbReference type="NCBIfam" id="NF006771">
    <property type="entry name" value="PRK09290.1-5"/>
    <property type="match status" value="1"/>
</dbReference>
<accession>A0ABV1N1Z4</accession>
<dbReference type="CDD" id="cd03884">
    <property type="entry name" value="M20_bAS"/>
    <property type="match status" value="1"/>
</dbReference>
<dbReference type="NCBIfam" id="TIGR01879">
    <property type="entry name" value="hydantase"/>
    <property type="match status" value="1"/>
</dbReference>
<evidence type="ECO:0000313" key="5">
    <source>
        <dbReference type="Proteomes" id="UP001472978"/>
    </source>
</evidence>
<dbReference type="SUPFAM" id="SSF53187">
    <property type="entry name" value="Zn-dependent exopeptidases"/>
    <property type="match status" value="1"/>
</dbReference>
<evidence type="ECO:0000259" key="3">
    <source>
        <dbReference type="Pfam" id="PF07687"/>
    </source>
</evidence>
<evidence type="ECO:0000256" key="2">
    <source>
        <dbReference type="ARBA" id="ARBA00022801"/>
    </source>
</evidence>
<dbReference type="GO" id="GO:0016787">
    <property type="term" value="F:hydrolase activity"/>
    <property type="evidence" value="ECO:0007669"/>
    <property type="project" value="UniProtKB-KW"/>
</dbReference>
<dbReference type="Gene3D" id="3.40.630.10">
    <property type="entry name" value="Zn peptidases"/>
    <property type="match status" value="1"/>
</dbReference>
<evidence type="ECO:0000256" key="1">
    <source>
        <dbReference type="ARBA" id="ARBA00006153"/>
    </source>
</evidence>
<dbReference type="Pfam" id="PF01546">
    <property type="entry name" value="Peptidase_M20"/>
    <property type="match status" value="1"/>
</dbReference>
<dbReference type="PANTHER" id="PTHR32494:SF5">
    <property type="entry name" value="ALLANTOATE AMIDOHYDROLASE"/>
    <property type="match status" value="1"/>
</dbReference>
<dbReference type="EMBL" id="JBEGCI010000003">
    <property type="protein sequence ID" value="MEQ6887743.1"/>
    <property type="molecule type" value="Genomic_DNA"/>
</dbReference>
<keyword evidence="5" id="KW-1185">Reference proteome</keyword>
<keyword evidence="2 4" id="KW-0378">Hydrolase</keyword>
<comment type="similarity">
    <text evidence="1">Belongs to the peptidase M20 family.</text>
</comment>
<organism evidence="4 5">
    <name type="scientific">Halomonas pelophila</name>
    <dbReference type="NCBI Taxonomy" id="3151122"/>
    <lineage>
        <taxon>Bacteria</taxon>
        <taxon>Pseudomonadati</taxon>
        <taxon>Pseudomonadota</taxon>
        <taxon>Gammaproteobacteria</taxon>
        <taxon>Oceanospirillales</taxon>
        <taxon>Halomonadaceae</taxon>
        <taxon>Halomonas</taxon>
    </lineage>
</organism>
<dbReference type="InterPro" id="IPR036264">
    <property type="entry name" value="Bact_exopeptidase_dim_dom"/>
</dbReference>